<dbReference type="InterPro" id="IPR002229">
    <property type="entry name" value="RhesusRHD"/>
</dbReference>
<dbReference type="EMBL" id="BFEA01000437">
    <property type="protein sequence ID" value="GBG83400.1"/>
    <property type="molecule type" value="Genomic_DNA"/>
</dbReference>
<dbReference type="Gramene" id="GBG83400">
    <property type="protein sequence ID" value="GBG83400"/>
    <property type="gene ID" value="CBR_g37114"/>
</dbReference>
<protein>
    <recommendedName>
        <fullName evidence="10">Ammonium transporter AmtB-like domain-containing protein</fullName>
    </recommendedName>
</protein>
<comment type="similarity">
    <text evidence="3">Belongs to the ammonium transporter (TC 2.A.49) family. Rh subfamily.</text>
</comment>
<dbReference type="GO" id="GO:0008519">
    <property type="term" value="F:ammonium channel activity"/>
    <property type="evidence" value="ECO:0007669"/>
    <property type="project" value="InterPro"/>
</dbReference>
<feature type="domain" description="Ammonium transporter AmtB-like" evidence="10">
    <location>
        <begin position="1"/>
        <end position="430"/>
    </location>
</feature>
<evidence type="ECO:0000256" key="1">
    <source>
        <dbReference type="ARBA" id="ARBA00004141"/>
    </source>
</evidence>
<evidence type="ECO:0000313" key="12">
    <source>
        <dbReference type="Proteomes" id="UP000265515"/>
    </source>
</evidence>
<name>A0A388LM47_CHABU</name>
<reference evidence="11 12" key="1">
    <citation type="journal article" date="2018" name="Cell">
        <title>The Chara Genome: Secondary Complexity and Implications for Plant Terrestrialization.</title>
        <authorList>
            <person name="Nishiyama T."/>
            <person name="Sakayama H."/>
            <person name="Vries J.D."/>
            <person name="Buschmann H."/>
            <person name="Saint-Marcoux D."/>
            <person name="Ullrich K.K."/>
            <person name="Haas F.B."/>
            <person name="Vanderstraeten L."/>
            <person name="Becker D."/>
            <person name="Lang D."/>
            <person name="Vosolsobe S."/>
            <person name="Rombauts S."/>
            <person name="Wilhelmsson P.K.I."/>
            <person name="Janitza P."/>
            <person name="Kern R."/>
            <person name="Heyl A."/>
            <person name="Rumpler F."/>
            <person name="Villalobos L.I.A.C."/>
            <person name="Clay J.M."/>
            <person name="Skokan R."/>
            <person name="Toyoda A."/>
            <person name="Suzuki Y."/>
            <person name="Kagoshima H."/>
            <person name="Schijlen E."/>
            <person name="Tajeshwar N."/>
            <person name="Catarino B."/>
            <person name="Hetherington A.J."/>
            <person name="Saltykova A."/>
            <person name="Bonnot C."/>
            <person name="Breuninger H."/>
            <person name="Symeonidi A."/>
            <person name="Radhakrishnan G.V."/>
            <person name="Van Nieuwerburgh F."/>
            <person name="Deforce D."/>
            <person name="Chang C."/>
            <person name="Karol K.G."/>
            <person name="Hedrich R."/>
            <person name="Ulvskov P."/>
            <person name="Glockner G."/>
            <person name="Delwiche C.F."/>
            <person name="Petrasek J."/>
            <person name="Van de Peer Y."/>
            <person name="Friml J."/>
            <person name="Beilby M."/>
            <person name="Dolan L."/>
            <person name="Kohara Y."/>
            <person name="Sugano S."/>
            <person name="Fujiyama A."/>
            <person name="Delaux P.-M."/>
            <person name="Quint M."/>
            <person name="TheiBen G."/>
            <person name="Hagemann M."/>
            <person name="Harholt J."/>
            <person name="Dunand C."/>
            <person name="Zachgo S."/>
            <person name="Langdale J."/>
            <person name="Maumus F."/>
            <person name="Straeten D.V.D."/>
            <person name="Gould S.B."/>
            <person name="Rensing S.A."/>
        </authorList>
    </citation>
    <scope>NUCLEOTIDE SEQUENCE [LARGE SCALE GENOMIC DNA]</scope>
    <source>
        <strain evidence="11 12">S276</strain>
    </source>
</reference>
<evidence type="ECO:0000256" key="2">
    <source>
        <dbReference type="ARBA" id="ARBA00005887"/>
    </source>
</evidence>
<evidence type="ECO:0000256" key="6">
    <source>
        <dbReference type="ARBA" id="ARBA00022989"/>
    </source>
</evidence>
<accession>A0A388LM47</accession>
<dbReference type="OrthoDB" id="534912at2759"/>
<dbReference type="STRING" id="69332.A0A388LM47"/>
<proteinExistence type="inferred from homology"/>
<comment type="caution">
    <text evidence="11">The sequence shown here is derived from an EMBL/GenBank/DDBJ whole genome shotgun (WGS) entry which is preliminary data.</text>
</comment>
<evidence type="ECO:0000256" key="8">
    <source>
        <dbReference type="ARBA" id="ARBA00023177"/>
    </source>
</evidence>
<feature type="transmembrane region" description="Helical" evidence="9">
    <location>
        <begin position="162"/>
        <end position="186"/>
    </location>
</feature>
<dbReference type="Proteomes" id="UP000265515">
    <property type="component" value="Unassembled WGS sequence"/>
</dbReference>
<evidence type="ECO:0000256" key="9">
    <source>
        <dbReference type="SAM" id="Phobius"/>
    </source>
</evidence>
<evidence type="ECO:0000256" key="4">
    <source>
        <dbReference type="ARBA" id="ARBA00022448"/>
    </source>
</evidence>
<dbReference type="GO" id="GO:0005886">
    <property type="term" value="C:plasma membrane"/>
    <property type="evidence" value="ECO:0007669"/>
    <property type="project" value="InterPro"/>
</dbReference>
<feature type="transmembrane region" description="Helical" evidence="9">
    <location>
        <begin position="286"/>
        <end position="305"/>
    </location>
</feature>
<evidence type="ECO:0000256" key="7">
    <source>
        <dbReference type="ARBA" id="ARBA00023136"/>
    </source>
</evidence>
<dbReference type="PANTHER" id="PTHR11730:SF6">
    <property type="entry name" value="AMMONIUM TRANSPORTER"/>
    <property type="match status" value="1"/>
</dbReference>
<comment type="similarity">
    <text evidence="2">Belongs to the ammonia transporter channel (TC 1.A.11.2) family.</text>
</comment>
<keyword evidence="8" id="KW-0924">Ammonia transport</keyword>
<evidence type="ECO:0000259" key="10">
    <source>
        <dbReference type="Pfam" id="PF00909"/>
    </source>
</evidence>
<keyword evidence="6 9" id="KW-1133">Transmembrane helix</keyword>
<dbReference type="Pfam" id="PF00909">
    <property type="entry name" value="Ammonium_transp"/>
    <property type="match status" value="1"/>
</dbReference>
<evidence type="ECO:0000313" key="11">
    <source>
        <dbReference type="EMBL" id="GBG83400.1"/>
    </source>
</evidence>
<feature type="transmembrane region" description="Helical" evidence="9">
    <location>
        <begin position="253"/>
        <end position="274"/>
    </location>
</feature>
<comment type="subcellular location">
    <subcellularLocation>
        <location evidence="1">Membrane</location>
        <topology evidence="1">Multi-pass membrane protein</topology>
    </subcellularLocation>
</comment>
<dbReference type="AlphaFoldDB" id="A0A388LM47"/>
<keyword evidence="12" id="KW-1185">Reference proteome</keyword>
<dbReference type="Gene3D" id="1.10.3430.10">
    <property type="entry name" value="Ammonium transporter AmtB like domains"/>
    <property type="match status" value="1"/>
</dbReference>
<dbReference type="SUPFAM" id="SSF111352">
    <property type="entry name" value="Ammonium transporter"/>
    <property type="match status" value="1"/>
</dbReference>
<organism evidence="11 12">
    <name type="scientific">Chara braunii</name>
    <name type="common">Braun's stonewort</name>
    <dbReference type="NCBI Taxonomy" id="69332"/>
    <lineage>
        <taxon>Eukaryota</taxon>
        <taxon>Viridiplantae</taxon>
        <taxon>Streptophyta</taxon>
        <taxon>Charophyceae</taxon>
        <taxon>Charales</taxon>
        <taxon>Characeae</taxon>
        <taxon>Chara</taxon>
    </lineage>
</organism>
<evidence type="ECO:0000256" key="5">
    <source>
        <dbReference type="ARBA" id="ARBA00022692"/>
    </source>
</evidence>
<dbReference type="PRINTS" id="PR00342">
    <property type="entry name" value="RHESUSRHD"/>
</dbReference>
<gene>
    <name evidence="11" type="ORF">CBR_g37114</name>
</gene>
<feature type="transmembrane region" description="Helical" evidence="9">
    <location>
        <begin position="216"/>
        <end position="233"/>
    </location>
</feature>
<evidence type="ECO:0000256" key="3">
    <source>
        <dbReference type="ARBA" id="ARBA00011036"/>
    </source>
</evidence>
<dbReference type="InterPro" id="IPR024041">
    <property type="entry name" value="NH4_transpt_AmtB-like_dom"/>
</dbReference>
<feature type="transmembrane region" description="Helical" evidence="9">
    <location>
        <begin position="340"/>
        <end position="358"/>
    </location>
</feature>
<dbReference type="InterPro" id="IPR029020">
    <property type="entry name" value="Ammonium/urea_transptr"/>
</dbReference>
<dbReference type="GO" id="GO:0097272">
    <property type="term" value="P:ammonium homeostasis"/>
    <property type="evidence" value="ECO:0007669"/>
    <property type="project" value="TreeGrafter"/>
</dbReference>
<feature type="transmembrane region" description="Helical" evidence="9">
    <location>
        <begin position="121"/>
        <end position="142"/>
    </location>
</feature>
<dbReference type="PANTHER" id="PTHR11730">
    <property type="entry name" value="AMMONIUM TRANSPORTER"/>
    <property type="match status" value="1"/>
</dbReference>
<feature type="transmembrane region" description="Helical" evidence="9">
    <location>
        <begin position="390"/>
        <end position="415"/>
    </location>
</feature>
<keyword evidence="7 9" id="KW-0472">Membrane</keyword>
<keyword evidence="4" id="KW-0813">Transport</keyword>
<feature type="transmembrane region" description="Helical" evidence="9">
    <location>
        <begin position="21"/>
        <end position="40"/>
    </location>
</feature>
<sequence length="445" mass="47150">MQAGFAMLTAGAARSQNKSNIIMLTTVVDAAVCAIFYYFFGFACAYGRPWNGFVGKHNFGGWMNFAQFAEYDDEYPSARPGQGNPWNPLGNHRVWVFEWASAAAVAAIASGAMAERSQVTAHIASSAFLSGFVYPVICHWVWEPHGWLSVYSQGKRVMGVGMLDIAGSGTIHLTGAIAGFWGALILGPRLGFSRSKSGYGGYGGASSRGRGHGRSSTLVVLGTLLLWLGWYGIYPGSILGIVPRHYTAMKGVVNRAAITTTLAGAASAIATFFVRRWLTGSWKVEDACGGLVGGLVAASAGCAVIEPSAGMLLGVIAALVLIAVKRLAKAVGLDDPMEALQRHGACGLVGLLFVGVFATEDYVMQMFGDDELPDETPCGWLYGKRGRKLLAAQAIGAACIVGWTSVAMAPLFLLLRIAGLLRISREEEAARFGDRDSDLVLGDES</sequence>
<keyword evidence="5 9" id="KW-0812">Transmembrane</keyword>
<feature type="transmembrane region" description="Helical" evidence="9">
    <location>
        <begin position="94"/>
        <end position="114"/>
    </location>
</feature>